<keyword evidence="2" id="KW-0812">Transmembrane</keyword>
<gene>
    <name evidence="3" type="ORF">M9978_12125</name>
</gene>
<evidence type="ECO:0000313" key="3">
    <source>
        <dbReference type="EMBL" id="MCP3731176.1"/>
    </source>
</evidence>
<dbReference type="Proteomes" id="UP001139451">
    <property type="component" value="Unassembled WGS sequence"/>
</dbReference>
<evidence type="ECO:0000256" key="2">
    <source>
        <dbReference type="SAM" id="Phobius"/>
    </source>
</evidence>
<organism evidence="3 4">
    <name type="scientific">Sphingomonas tagetis</name>
    <dbReference type="NCBI Taxonomy" id="2949092"/>
    <lineage>
        <taxon>Bacteria</taxon>
        <taxon>Pseudomonadati</taxon>
        <taxon>Pseudomonadota</taxon>
        <taxon>Alphaproteobacteria</taxon>
        <taxon>Sphingomonadales</taxon>
        <taxon>Sphingomonadaceae</taxon>
        <taxon>Sphingomonas</taxon>
    </lineage>
</organism>
<keyword evidence="1" id="KW-0175">Coiled coil</keyword>
<proteinExistence type="predicted"/>
<feature type="transmembrane region" description="Helical" evidence="2">
    <location>
        <begin position="6"/>
        <end position="25"/>
    </location>
</feature>
<dbReference type="AlphaFoldDB" id="A0A9X2HHA2"/>
<sequence>MAIKALNGFGWFLTGVIVAPGCYLVSSQVASERARVEGLERAIVKARKDIRGLETEFDTRANLAQLERWNGEVMRYTAPTPAQFLPGDAALAQLRPLEGNGLAERYAAMVVPEGVPDVVTGTARTASDAVAAVAPKPAAVAAAVTSAPAVKSETIAAAVSKPVRAAAAKAKDEAVAALDSRLLKDSSFGDLMKGVRAEAKKIR</sequence>
<reference evidence="3" key="1">
    <citation type="submission" date="2022-05" db="EMBL/GenBank/DDBJ databases">
        <title>Sphingomonas sp. strain MG17 Genome sequencing and assembly.</title>
        <authorList>
            <person name="Kim I."/>
        </authorList>
    </citation>
    <scope>NUCLEOTIDE SEQUENCE</scope>
    <source>
        <strain evidence="3">MG17</strain>
    </source>
</reference>
<protein>
    <submittedName>
        <fullName evidence="3">Uncharacterized protein</fullName>
    </submittedName>
</protein>
<dbReference type="RefSeq" id="WP_254293520.1">
    <property type="nucleotide sequence ID" value="NZ_JAMLDX010000008.1"/>
</dbReference>
<keyword evidence="4" id="KW-1185">Reference proteome</keyword>
<dbReference type="EMBL" id="JAMLDX010000008">
    <property type="protein sequence ID" value="MCP3731176.1"/>
    <property type="molecule type" value="Genomic_DNA"/>
</dbReference>
<keyword evidence="2" id="KW-0472">Membrane</keyword>
<keyword evidence="2" id="KW-1133">Transmembrane helix</keyword>
<feature type="coiled-coil region" evidence="1">
    <location>
        <begin position="29"/>
        <end position="56"/>
    </location>
</feature>
<evidence type="ECO:0000256" key="1">
    <source>
        <dbReference type="SAM" id="Coils"/>
    </source>
</evidence>
<comment type="caution">
    <text evidence="3">The sequence shown here is derived from an EMBL/GenBank/DDBJ whole genome shotgun (WGS) entry which is preliminary data.</text>
</comment>
<accession>A0A9X2HHA2</accession>
<name>A0A9X2HHA2_9SPHN</name>
<evidence type="ECO:0000313" key="4">
    <source>
        <dbReference type="Proteomes" id="UP001139451"/>
    </source>
</evidence>